<keyword evidence="5 6" id="KW-0269">Exonuclease</keyword>
<comment type="caution">
    <text evidence="8">The sequence shown here is derived from an EMBL/GenBank/DDBJ whole genome shotgun (WGS) entry which is preliminary data.</text>
</comment>
<dbReference type="GO" id="GO:0009318">
    <property type="term" value="C:exodeoxyribonuclease VII complex"/>
    <property type="evidence" value="ECO:0007669"/>
    <property type="project" value="UniProtKB-UniRule"/>
</dbReference>
<organism evidence="8 9">
    <name type="scientific">Brachybacterium aquaticum</name>
    <dbReference type="NCBI Taxonomy" id="1432564"/>
    <lineage>
        <taxon>Bacteria</taxon>
        <taxon>Bacillati</taxon>
        <taxon>Actinomycetota</taxon>
        <taxon>Actinomycetes</taxon>
        <taxon>Micrococcales</taxon>
        <taxon>Dermabacteraceae</taxon>
        <taxon>Brachybacterium</taxon>
    </lineage>
</organism>
<reference evidence="8 9" key="1">
    <citation type="submission" date="2020-08" db="EMBL/GenBank/DDBJ databases">
        <title>Sequencing the genomes of 1000 actinobacteria strains.</title>
        <authorList>
            <person name="Klenk H.-P."/>
        </authorList>
    </citation>
    <scope>NUCLEOTIDE SEQUENCE [LARGE SCALE GENOMIC DNA]</scope>
    <source>
        <strain evidence="8 9">DSM 28796</strain>
    </source>
</reference>
<dbReference type="NCBIfam" id="NF002139">
    <property type="entry name" value="PRK00977.1-3"/>
    <property type="match status" value="1"/>
</dbReference>
<keyword evidence="2 6" id="KW-0963">Cytoplasm</keyword>
<dbReference type="PANTHER" id="PTHR34137:SF1">
    <property type="entry name" value="EXODEOXYRIBONUCLEASE 7 SMALL SUBUNIT"/>
    <property type="match status" value="1"/>
</dbReference>
<comment type="subcellular location">
    <subcellularLocation>
        <location evidence="6">Cytoplasm</location>
    </subcellularLocation>
</comment>
<evidence type="ECO:0000256" key="1">
    <source>
        <dbReference type="ARBA" id="ARBA00009998"/>
    </source>
</evidence>
<keyword evidence="4 6" id="KW-0378">Hydrolase</keyword>
<comment type="subunit">
    <text evidence="6">Heterooligomer composed of large and small subunits.</text>
</comment>
<dbReference type="SUPFAM" id="SSF116842">
    <property type="entry name" value="XseB-like"/>
    <property type="match status" value="1"/>
</dbReference>
<evidence type="ECO:0000313" key="8">
    <source>
        <dbReference type="EMBL" id="MBB5830714.1"/>
    </source>
</evidence>
<keyword evidence="3 6" id="KW-0540">Nuclease</keyword>
<dbReference type="InterPro" id="IPR003761">
    <property type="entry name" value="Exonuc_VII_S"/>
</dbReference>
<accession>A0A841AC05</accession>
<dbReference type="Pfam" id="PF02609">
    <property type="entry name" value="Exonuc_VII_S"/>
    <property type="match status" value="1"/>
</dbReference>
<evidence type="ECO:0000256" key="6">
    <source>
        <dbReference type="HAMAP-Rule" id="MF_00337"/>
    </source>
</evidence>
<dbReference type="NCBIfam" id="TIGR01280">
    <property type="entry name" value="xseB"/>
    <property type="match status" value="1"/>
</dbReference>
<evidence type="ECO:0000313" key="9">
    <source>
        <dbReference type="Proteomes" id="UP000588158"/>
    </source>
</evidence>
<name>A0A841AC05_9MICO</name>
<dbReference type="AlphaFoldDB" id="A0A841AC05"/>
<evidence type="ECO:0000256" key="3">
    <source>
        <dbReference type="ARBA" id="ARBA00022722"/>
    </source>
</evidence>
<comment type="similarity">
    <text evidence="1 6">Belongs to the XseB family.</text>
</comment>
<dbReference type="HAMAP" id="MF_00337">
    <property type="entry name" value="Exonuc_7_S"/>
    <property type="match status" value="1"/>
</dbReference>
<dbReference type="GO" id="GO:0008855">
    <property type="term" value="F:exodeoxyribonuclease VII activity"/>
    <property type="evidence" value="ECO:0007669"/>
    <property type="project" value="UniProtKB-UniRule"/>
</dbReference>
<gene>
    <name evidence="6" type="primary">xseB</name>
    <name evidence="8" type="ORF">HNR70_000527</name>
</gene>
<evidence type="ECO:0000256" key="7">
    <source>
        <dbReference type="SAM" id="MobiDB-lite"/>
    </source>
</evidence>
<dbReference type="Gene3D" id="1.10.287.1040">
    <property type="entry name" value="Exonuclease VII, small subunit"/>
    <property type="match status" value="1"/>
</dbReference>
<evidence type="ECO:0000256" key="4">
    <source>
        <dbReference type="ARBA" id="ARBA00022801"/>
    </source>
</evidence>
<dbReference type="PANTHER" id="PTHR34137">
    <property type="entry name" value="EXODEOXYRIBONUCLEASE 7 SMALL SUBUNIT"/>
    <property type="match status" value="1"/>
</dbReference>
<proteinExistence type="inferred from homology"/>
<comment type="function">
    <text evidence="6">Bidirectionally degrades single-stranded DNA into large acid-insoluble oligonucleotides, which are then degraded further into small acid-soluble oligonucleotides.</text>
</comment>
<sequence>MNASRTPATDPGEFDDAKFDDAEFDGTDIVGAGIDGAPAVTPAEDPKPLPDDIAALSYEAARDQLVEVVRRLESGQGGLEDSIALWERGEMLARRCQQWLDGARQRLDEAVAARREDG</sequence>
<dbReference type="Proteomes" id="UP000588158">
    <property type="component" value="Unassembled WGS sequence"/>
</dbReference>
<dbReference type="InterPro" id="IPR037004">
    <property type="entry name" value="Exonuc_VII_ssu_sf"/>
</dbReference>
<dbReference type="GO" id="GO:0006308">
    <property type="term" value="P:DNA catabolic process"/>
    <property type="evidence" value="ECO:0007669"/>
    <property type="project" value="UniProtKB-UniRule"/>
</dbReference>
<evidence type="ECO:0000256" key="5">
    <source>
        <dbReference type="ARBA" id="ARBA00022839"/>
    </source>
</evidence>
<protein>
    <recommendedName>
        <fullName evidence="6">Exodeoxyribonuclease 7 small subunit</fullName>
        <ecNumber evidence="6">3.1.11.6</ecNumber>
    </recommendedName>
    <alternativeName>
        <fullName evidence="6">Exodeoxyribonuclease VII small subunit</fullName>
        <shortName evidence="6">Exonuclease VII small subunit</shortName>
    </alternativeName>
</protein>
<keyword evidence="9" id="KW-1185">Reference proteome</keyword>
<feature type="region of interest" description="Disordered" evidence="7">
    <location>
        <begin position="27"/>
        <end position="50"/>
    </location>
</feature>
<feature type="region of interest" description="Disordered" evidence="7">
    <location>
        <begin position="1"/>
        <end position="20"/>
    </location>
</feature>
<dbReference type="EC" id="3.1.11.6" evidence="6"/>
<dbReference type="EMBL" id="JACHLZ010000001">
    <property type="protein sequence ID" value="MBB5830714.1"/>
    <property type="molecule type" value="Genomic_DNA"/>
</dbReference>
<evidence type="ECO:0000256" key="2">
    <source>
        <dbReference type="ARBA" id="ARBA00022490"/>
    </source>
</evidence>
<comment type="catalytic activity">
    <reaction evidence="6">
        <text>Exonucleolytic cleavage in either 5'- to 3'- or 3'- to 5'-direction to yield nucleoside 5'-phosphates.</text>
        <dbReference type="EC" id="3.1.11.6"/>
    </reaction>
</comment>
<dbReference type="GO" id="GO:0005829">
    <property type="term" value="C:cytosol"/>
    <property type="evidence" value="ECO:0007669"/>
    <property type="project" value="TreeGrafter"/>
</dbReference>